<accession>A0A0K9FF17</accession>
<evidence type="ECO:0000256" key="3">
    <source>
        <dbReference type="ARBA" id="ARBA00023125"/>
    </source>
</evidence>
<dbReference type="Pfam" id="PF04397">
    <property type="entry name" value="LytTR"/>
    <property type="match status" value="1"/>
</dbReference>
<dbReference type="PROSITE" id="PS50930">
    <property type="entry name" value="HTH_LYTTR"/>
    <property type="match status" value="1"/>
</dbReference>
<dbReference type="EMBL" id="LFXJ01000005">
    <property type="protein sequence ID" value="KMY33109.1"/>
    <property type="molecule type" value="Genomic_DNA"/>
</dbReference>
<evidence type="ECO:0000313" key="7">
    <source>
        <dbReference type="Proteomes" id="UP000037326"/>
    </source>
</evidence>
<keyword evidence="3" id="KW-0238">DNA-binding</keyword>
<dbReference type="Proteomes" id="UP000037326">
    <property type="component" value="Unassembled WGS sequence"/>
</dbReference>
<dbReference type="PATRIC" id="fig|582475.4.peg.2401"/>
<keyword evidence="4" id="KW-0804">Transcription</keyword>
<dbReference type="SMART" id="SM00850">
    <property type="entry name" value="LytTR"/>
    <property type="match status" value="1"/>
</dbReference>
<organism evidence="6 7">
    <name type="scientific">Lysinibacillus xylanilyticus</name>
    <dbReference type="NCBI Taxonomy" id="582475"/>
    <lineage>
        <taxon>Bacteria</taxon>
        <taxon>Bacillati</taxon>
        <taxon>Bacillota</taxon>
        <taxon>Bacilli</taxon>
        <taxon>Bacillales</taxon>
        <taxon>Bacillaceae</taxon>
        <taxon>Lysinibacillus</taxon>
    </lineage>
</organism>
<sequence>MKIHLTINSELEETEIHIHAKEYTEQIERLMKQLQASQTTMLDGYFQQEIHMLKISDIYSIYAEGAKVFLQTEEQEFETKRKLYELEAQLAKDFARVSKSTLVNINKIASIQMGKIGTTELILENDVSVHVSRKYLKELKHHLGIGRDS</sequence>
<keyword evidence="2" id="KW-0805">Transcription regulation</keyword>
<dbReference type="OrthoDB" id="9808614at2"/>
<evidence type="ECO:0000256" key="2">
    <source>
        <dbReference type="ARBA" id="ARBA00023015"/>
    </source>
</evidence>
<dbReference type="GO" id="GO:0003677">
    <property type="term" value="F:DNA binding"/>
    <property type="evidence" value="ECO:0007669"/>
    <property type="project" value="UniProtKB-KW"/>
</dbReference>
<dbReference type="GO" id="GO:0000156">
    <property type="term" value="F:phosphorelay response regulator activity"/>
    <property type="evidence" value="ECO:0007669"/>
    <property type="project" value="InterPro"/>
</dbReference>
<evidence type="ECO:0000256" key="1">
    <source>
        <dbReference type="ARBA" id="ARBA00022490"/>
    </source>
</evidence>
<dbReference type="InterPro" id="IPR007492">
    <property type="entry name" value="LytTR_DNA-bd_dom"/>
</dbReference>
<dbReference type="PANTHER" id="PTHR37299">
    <property type="entry name" value="TRANSCRIPTIONAL REGULATOR-RELATED"/>
    <property type="match status" value="1"/>
</dbReference>
<protein>
    <submittedName>
        <fullName evidence="6">Response regulator</fullName>
    </submittedName>
</protein>
<dbReference type="InterPro" id="IPR046947">
    <property type="entry name" value="LytR-like"/>
</dbReference>
<evidence type="ECO:0000256" key="4">
    <source>
        <dbReference type="ARBA" id="ARBA00023163"/>
    </source>
</evidence>
<dbReference type="Gene3D" id="2.40.50.1020">
    <property type="entry name" value="LytTr DNA-binding domain"/>
    <property type="match status" value="1"/>
</dbReference>
<feature type="domain" description="HTH LytTR-type" evidence="5">
    <location>
        <begin position="50"/>
        <end position="145"/>
    </location>
</feature>
<dbReference type="RefSeq" id="WP_049666943.1">
    <property type="nucleotide sequence ID" value="NZ_JBIVOC010000012.1"/>
</dbReference>
<dbReference type="GeneID" id="96599280"/>
<proteinExistence type="predicted"/>
<keyword evidence="1" id="KW-0963">Cytoplasm</keyword>
<dbReference type="AlphaFoldDB" id="A0A0K9FF17"/>
<dbReference type="PANTHER" id="PTHR37299:SF2">
    <property type="entry name" value="HTH LYTTR-TYPE DOMAIN-CONTAINING PROTEIN"/>
    <property type="match status" value="1"/>
</dbReference>
<reference evidence="7" key="1">
    <citation type="submission" date="2015-07" db="EMBL/GenBank/DDBJ databases">
        <authorList>
            <consortium name="Consortium for Microbial Forensics and Genomics (microFORGE)"/>
            <person name="Knight B.M."/>
            <person name="Roberts D.P."/>
            <person name="Lin D."/>
            <person name="Hari K."/>
            <person name="Fletcher J."/>
            <person name="Melcher U."/>
            <person name="Blagden T."/>
            <person name="Winegar R.A."/>
        </authorList>
    </citation>
    <scope>NUCLEOTIDE SEQUENCE [LARGE SCALE GENOMIC DNA]</scope>
    <source>
        <strain evidence="7">DSM 23493</strain>
    </source>
</reference>
<comment type="caution">
    <text evidence="6">The sequence shown here is derived from an EMBL/GenBank/DDBJ whole genome shotgun (WGS) entry which is preliminary data.</text>
</comment>
<evidence type="ECO:0000313" key="6">
    <source>
        <dbReference type="EMBL" id="KMY33109.1"/>
    </source>
</evidence>
<name>A0A0K9FF17_9BACI</name>
<gene>
    <name evidence="6" type="ORF">ACZ11_13675</name>
</gene>
<evidence type="ECO:0000259" key="5">
    <source>
        <dbReference type="PROSITE" id="PS50930"/>
    </source>
</evidence>